<protein>
    <recommendedName>
        <fullName evidence="2">DUF3850 domain-containing protein</fullName>
    </recommendedName>
</protein>
<dbReference type="Pfam" id="PF12961">
    <property type="entry name" value="DUF3850"/>
    <property type="match status" value="1"/>
</dbReference>
<feature type="compositionally biased region" description="Polar residues" evidence="1">
    <location>
        <begin position="271"/>
        <end position="282"/>
    </location>
</feature>
<evidence type="ECO:0000256" key="1">
    <source>
        <dbReference type="SAM" id="MobiDB-lite"/>
    </source>
</evidence>
<dbReference type="InterPro" id="IPR039440">
    <property type="entry name" value="DUF3850"/>
</dbReference>
<feature type="domain" description="DUF3850" evidence="2">
    <location>
        <begin position="320"/>
        <end position="391"/>
    </location>
</feature>
<evidence type="ECO:0000259" key="2">
    <source>
        <dbReference type="Pfam" id="PF12961"/>
    </source>
</evidence>
<accession>A0A8S5PXR0</accession>
<dbReference type="EMBL" id="BK015525">
    <property type="protein sequence ID" value="DAE11092.1"/>
    <property type="molecule type" value="Genomic_DNA"/>
</dbReference>
<reference evidence="3" key="1">
    <citation type="journal article" date="2021" name="Proc. Natl. Acad. Sci. U.S.A.">
        <title>A Catalog of Tens of Thousands of Viruses from Human Metagenomes Reveals Hidden Associations with Chronic Diseases.</title>
        <authorList>
            <person name="Tisza M.J."/>
            <person name="Buck C.B."/>
        </authorList>
    </citation>
    <scope>NUCLEOTIDE SEQUENCE</scope>
    <source>
        <strain evidence="3">CtzwE5</strain>
    </source>
</reference>
<evidence type="ECO:0000313" key="3">
    <source>
        <dbReference type="EMBL" id="DAE11092.1"/>
    </source>
</evidence>
<name>A0A8S5PXR0_9CAUD</name>
<sequence length="397" mass="45645">MEEYHQITLNEYISIKEDIKRRLNHLAESFVAIGYRLKQIRDTEAYRQDGYNTIFEFAEKELGLTKSPTSRFMAINDKYSVGGNSLELREEFIGLGKSRLSEMLTMDPEDYVLVTDQTSIKDIREIKRMEKAAGESEVLTKFQEVLRKEYASPDKRKELIEVANAKCIDDIKAAVIPEGYRLMKKGVMAIKFEDEKITVRTMGVSGVQELTWSEILSEYDQAFDLGAADPWKATYGEIEEEETKTKPIQETKKVEKKQEPKKSTKAESMPVATSQQEEQIAGQTSIEKDFPECLPDDLKVEIEQTNKVEVPETITDDHRHKLKLAKMFFDDMQAGRKPFDLQKNDREYQLGDVIEYREMDNGEPTGRILEKEIIYILEGFAGLTEGWCILALADIAR</sequence>
<organism evidence="3">
    <name type="scientific">Myoviridae sp. ctzwE5</name>
    <dbReference type="NCBI Taxonomy" id="2825214"/>
    <lineage>
        <taxon>Viruses</taxon>
        <taxon>Duplodnaviria</taxon>
        <taxon>Heunggongvirae</taxon>
        <taxon>Uroviricota</taxon>
        <taxon>Caudoviricetes</taxon>
    </lineage>
</organism>
<proteinExistence type="predicted"/>
<feature type="region of interest" description="Disordered" evidence="1">
    <location>
        <begin position="238"/>
        <end position="282"/>
    </location>
</feature>
<feature type="compositionally biased region" description="Basic and acidic residues" evidence="1">
    <location>
        <begin position="243"/>
        <end position="265"/>
    </location>
</feature>
<dbReference type="Gene3D" id="2.30.130.30">
    <property type="entry name" value="Hypothetical protein"/>
    <property type="match status" value="1"/>
</dbReference>
<dbReference type="InterPro" id="IPR015947">
    <property type="entry name" value="PUA-like_sf"/>
</dbReference>
<dbReference type="SUPFAM" id="SSF88697">
    <property type="entry name" value="PUA domain-like"/>
    <property type="match status" value="1"/>
</dbReference>